<comment type="similarity">
    <text evidence="1">Belongs to the 'GDSL' lipolytic enzyme family.</text>
</comment>
<dbReference type="GO" id="GO:0043531">
    <property type="term" value="F:ADP binding"/>
    <property type="evidence" value="ECO:0007669"/>
    <property type="project" value="InterPro"/>
</dbReference>
<keyword evidence="6" id="KW-0175">Coiled coil</keyword>
<dbReference type="InterPro" id="IPR057135">
    <property type="entry name" value="At4g27190-like_LRR"/>
</dbReference>
<dbReference type="SMART" id="SM00382">
    <property type="entry name" value="AAA"/>
    <property type="match status" value="1"/>
</dbReference>
<dbReference type="InterPro" id="IPR002182">
    <property type="entry name" value="NB-ARC"/>
</dbReference>
<dbReference type="OrthoDB" id="1747797at2759"/>
<dbReference type="Pfam" id="PF00657">
    <property type="entry name" value="Lipase_GDSL"/>
    <property type="match status" value="2"/>
</dbReference>
<evidence type="ECO:0000313" key="9">
    <source>
        <dbReference type="Proteomes" id="UP001141552"/>
    </source>
</evidence>
<comment type="caution">
    <text evidence="8">The sequence shown here is derived from an EMBL/GenBank/DDBJ whole genome shotgun (WGS) entry which is preliminary data.</text>
</comment>
<dbReference type="Gene3D" id="3.40.50.300">
    <property type="entry name" value="P-loop containing nucleotide triphosphate hydrolases"/>
    <property type="match status" value="1"/>
</dbReference>
<dbReference type="Gene3D" id="3.80.10.10">
    <property type="entry name" value="Ribonuclease Inhibitor"/>
    <property type="match status" value="5"/>
</dbReference>
<proteinExistence type="inferred from homology"/>
<feature type="non-terminal residue" evidence="8">
    <location>
        <position position="2015"/>
    </location>
</feature>
<feature type="coiled-coil region" evidence="6">
    <location>
        <begin position="34"/>
        <end position="82"/>
    </location>
</feature>
<dbReference type="Gene3D" id="3.40.50.1110">
    <property type="entry name" value="SGNH hydrolase"/>
    <property type="match status" value="1"/>
</dbReference>
<name>A0A9Q0FQY0_9ROSI</name>
<keyword evidence="9" id="KW-1185">Reference proteome</keyword>
<dbReference type="GO" id="GO:0005524">
    <property type="term" value="F:ATP binding"/>
    <property type="evidence" value="ECO:0007669"/>
    <property type="project" value="UniProtKB-KW"/>
</dbReference>
<dbReference type="InterPro" id="IPR050905">
    <property type="entry name" value="Plant_NBS-LRR"/>
</dbReference>
<dbReference type="Gene3D" id="1.10.8.430">
    <property type="entry name" value="Helical domain of apoptotic protease-activating factors"/>
    <property type="match status" value="1"/>
</dbReference>
<gene>
    <name evidence="8" type="ORF">Tsubulata_035425</name>
</gene>
<feature type="domain" description="AAA+ ATPase" evidence="7">
    <location>
        <begin position="180"/>
        <end position="316"/>
    </location>
</feature>
<evidence type="ECO:0000256" key="6">
    <source>
        <dbReference type="SAM" id="Coils"/>
    </source>
</evidence>
<reference evidence="8" key="1">
    <citation type="submission" date="2022-02" db="EMBL/GenBank/DDBJ databases">
        <authorList>
            <person name="Henning P.M."/>
            <person name="McCubbin A.G."/>
            <person name="Shore J.S."/>
        </authorList>
    </citation>
    <scope>NUCLEOTIDE SEQUENCE</scope>
    <source>
        <strain evidence="8">F60SS</strain>
        <tissue evidence="8">Leaves</tissue>
    </source>
</reference>
<evidence type="ECO:0000256" key="1">
    <source>
        <dbReference type="ARBA" id="ARBA00008668"/>
    </source>
</evidence>
<sequence length="2015" mass="228233">KRRARMIVDAVISTVVSEVYKCVAAPVGAQIDYLTNYNKNIQNLAQEVEELKDVKDNVKHLVEDERRKGKEIEANVQKLLARVDGVTEETDKFFELEEKAKKRCFFGVYPDLKKRQQFSRKAKEKILVVENLLRRGKEFDRERVSYYAAVCGIEVVQYYQEFESRASVVNEIVEALKDANISAVGVYGMAGTGKTTLVKRIAIQVKAETTFDVVVVAKVSQTPDLRRIQGEIADGLQFRFDAETENGRANQLRGRMMKEEKILVILDDVWARLELEDVGIPFGVVHQGCKILMTSRSLNVLSHDMDSRVNFWLKVLPDEEAWELFEKMVGGVMGDPTLKNVAIEVAKRCAGLPVLIRAVSRALAHENLYGWKYALKQLSSDIGGIDAHVHQALELSYNLLKGSCLLLEAADVRYVKMHDLVYNFAMSVASRDGHIFTVARGTALEKWPAKNVLQQLEAISLMRYCRIPKLPAVLECPKVKSFILYREVSSTTIPDYFFREMKELRVLDLTEVHLSPLPLSIQHLESLQTLCLDFCHLEDIRLIGHLKNLKVLSMIGSNIVQLPREIGQLTNLQLLDLTRCTRLEVIPANVLSCLTKLEDLLMYNTFLQWEVEGHDGERDIASLSELKLLSNLINLELNVTDEKVLPTDLFSEKLESFRIYIGDGWDQFEHLESSRVLKLKLNSSIKLEEAGIKALLSRTEDLHLCELKGAKNVVHDLDCHDFPGLKHLNILNNLEIQCIIDSIQVGPCSAFPSLESLFLNNLSILEKIYHGPLEGYSFRNLRILKVENCNRLKNVFSVSLARQLLQLKEIAITGCKIMQEVMYEEGEDDAGKDEEIKLIHLRKLNLQYLPELSSFYSELNTPSTSLARPAQLDMNVKSNNVSGNKSVPLFRKFTSCSKLKAPSTSHDILSGTGPEYPMPLFNRKVLFPNLEDLTLSSIKVEKIWHGHLVELSSCIRKLTSLIIEGCLNLKHLFSTSMVKSLEHLKKLEICDCNVMEEIVFTDELFEGEIASTVLFPKLTYLKLNGLPKLIRFCSGSLIECPSLKQLSIQNCAELKTFISKDVLLNTGPQCTKSTLFDEKVALPNIEILEILNMDYLTMIWHENFHLDAFCKLKSLRVIHGKNLLNVFPSNMLRRFQNLEDLHIKSCDSLEQIFDLRMLIGTGRTNAATATQLKTMYIWHLRKLQCVWNENPQGIISFQNLRIVRVFECPSLKCLFPASVAKAFHKLEELILWNSGLREIVAEEEGAIDIPQFEFPQMSFLDLFNLPELMRFYPGMHTQEWPLLEKVRIYHCNEMKISDSEFFNFREPCTEHGLGSHAQQPLLSFAKIIPNLEELAFNIEDLTKLCEGQFQVNYFHKIKALVLFCFHDEPAVFPLHFLQNFPNLEGLSIYGSRFTELFTSEGLTDMDSYATLIGQIRHLEFNLPYLEHIWKPDSQLDYALQNLETLKVFYCGSLINLVPHSATFQSLTSLEVWHCNGLTKILAPLTAKSLVQLTEVTVKSCSMVAEILASNEDEPEDNIIFSKLESLRLLCLPNLTSFCPGNLSLKFPSLTEVIVQDCPKMSVFSRGTLSTPMLRRVKQSYEVGRGRWGGNLNATMHILSIEMFLCNLVVTNMAMVTNTLMLQFLTLIAIISPFASPVDFNYPAVFNFGDSNSDTGELAAGLGFLLDPPNGQSYFKTPSGRFCDGRLILSSTLVIQILTLATLLPLALKALGHLMAKFTSKTHLGDTVMAGSSLISYFLRFKARVLELLGKTKKFNKYLPDEDYFGKGLYMFDIGQNDLAGAFYSKTFDQIVASIPYILIEFETGIKFNKYLPDEDYFGKGLYMFDIGQNDLAGAFYSKTFDQIVASIPYILIEFETGIKRLYDQGARNFWIHNTGPLGCLTQNVAKFGTDPTKLDEQGCVSGHNEAAKLFNLQLHALTKKLQGQYTDSNITFVDIYTIKSNLISNYSRYGFEQPIMACCGYGGPPLNYDSKVSCGQTKVLNGMTVTAKACNDSTEYVNWDGIHYTEAANQYLYLF</sequence>
<evidence type="ECO:0000259" key="7">
    <source>
        <dbReference type="SMART" id="SM00382"/>
    </source>
</evidence>
<organism evidence="8 9">
    <name type="scientific">Turnera subulata</name>
    <dbReference type="NCBI Taxonomy" id="218843"/>
    <lineage>
        <taxon>Eukaryota</taxon>
        <taxon>Viridiplantae</taxon>
        <taxon>Streptophyta</taxon>
        <taxon>Embryophyta</taxon>
        <taxon>Tracheophyta</taxon>
        <taxon>Spermatophyta</taxon>
        <taxon>Magnoliopsida</taxon>
        <taxon>eudicotyledons</taxon>
        <taxon>Gunneridae</taxon>
        <taxon>Pentapetalae</taxon>
        <taxon>rosids</taxon>
        <taxon>fabids</taxon>
        <taxon>Malpighiales</taxon>
        <taxon>Passifloraceae</taxon>
        <taxon>Turnera</taxon>
    </lineage>
</organism>
<dbReference type="SUPFAM" id="SSF52047">
    <property type="entry name" value="RNI-like"/>
    <property type="match status" value="1"/>
</dbReference>
<dbReference type="Pfam" id="PF00931">
    <property type="entry name" value="NB-ARC"/>
    <property type="match status" value="1"/>
</dbReference>
<dbReference type="PRINTS" id="PR00364">
    <property type="entry name" value="DISEASERSIST"/>
</dbReference>
<dbReference type="InterPro" id="IPR003593">
    <property type="entry name" value="AAA+_ATPase"/>
</dbReference>
<comment type="similarity">
    <text evidence="2">Belongs to the disease resistance NB-LRR family.</text>
</comment>
<keyword evidence="4" id="KW-0611">Plant defense</keyword>
<dbReference type="PANTHER" id="PTHR33463">
    <property type="entry name" value="NB-ARC DOMAIN-CONTAINING PROTEIN-RELATED"/>
    <property type="match status" value="1"/>
</dbReference>
<dbReference type="GO" id="GO:0006952">
    <property type="term" value="P:defense response"/>
    <property type="evidence" value="ECO:0007669"/>
    <property type="project" value="UniProtKB-KW"/>
</dbReference>
<dbReference type="InterPro" id="IPR001087">
    <property type="entry name" value="GDSL"/>
</dbReference>
<dbReference type="Proteomes" id="UP001141552">
    <property type="component" value="Unassembled WGS sequence"/>
</dbReference>
<dbReference type="InterPro" id="IPR036514">
    <property type="entry name" value="SGNH_hydro_sf"/>
</dbReference>
<dbReference type="FunFam" id="3.40.50.300:FF:001091">
    <property type="entry name" value="Probable disease resistance protein At1g61300"/>
    <property type="match status" value="1"/>
</dbReference>
<keyword evidence="3" id="KW-0547">Nucleotide-binding</keyword>
<dbReference type="EMBL" id="JAKUCV010004225">
    <property type="protein sequence ID" value="KAJ4836119.1"/>
    <property type="molecule type" value="Genomic_DNA"/>
</dbReference>
<dbReference type="InterPro" id="IPR032675">
    <property type="entry name" value="LRR_dom_sf"/>
</dbReference>
<dbReference type="PANTHER" id="PTHR33463:SF203">
    <property type="entry name" value="AAA+ ATPASE DOMAIN-CONTAINING PROTEIN"/>
    <property type="match status" value="1"/>
</dbReference>
<dbReference type="GO" id="GO:0016788">
    <property type="term" value="F:hydrolase activity, acting on ester bonds"/>
    <property type="evidence" value="ECO:0007669"/>
    <property type="project" value="InterPro"/>
</dbReference>
<evidence type="ECO:0000256" key="5">
    <source>
        <dbReference type="ARBA" id="ARBA00022840"/>
    </source>
</evidence>
<dbReference type="SUPFAM" id="SSF52058">
    <property type="entry name" value="L domain-like"/>
    <property type="match status" value="2"/>
</dbReference>
<accession>A0A9Q0FQY0</accession>
<evidence type="ECO:0000256" key="3">
    <source>
        <dbReference type="ARBA" id="ARBA00022741"/>
    </source>
</evidence>
<dbReference type="InterPro" id="IPR042197">
    <property type="entry name" value="Apaf_helical"/>
</dbReference>
<dbReference type="InterPro" id="IPR027417">
    <property type="entry name" value="P-loop_NTPase"/>
</dbReference>
<evidence type="ECO:0000313" key="8">
    <source>
        <dbReference type="EMBL" id="KAJ4836119.1"/>
    </source>
</evidence>
<dbReference type="SUPFAM" id="SSF52540">
    <property type="entry name" value="P-loop containing nucleoside triphosphate hydrolases"/>
    <property type="match status" value="1"/>
</dbReference>
<reference evidence="8" key="2">
    <citation type="journal article" date="2023" name="Plants (Basel)">
        <title>Annotation of the Turnera subulata (Passifloraceae) Draft Genome Reveals the S-Locus Evolved after the Divergence of Turneroideae from Passifloroideae in a Stepwise Manner.</title>
        <authorList>
            <person name="Henning P.M."/>
            <person name="Roalson E.H."/>
            <person name="Mir W."/>
            <person name="McCubbin A.G."/>
            <person name="Shore J.S."/>
        </authorList>
    </citation>
    <scope>NUCLEOTIDE SEQUENCE</scope>
    <source>
        <strain evidence="8">F60SS</strain>
    </source>
</reference>
<dbReference type="Pfam" id="PF23247">
    <property type="entry name" value="LRR_RPS2"/>
    <property type="match status" value="4"/>
</dbReference>
<keyword evidence="5" id="KW-0067">ATP-binding</keyword>
<evidence type="ECO:0000256" key="4">
    <source>
        <dbReference type="ARBA" id="ARBA00022821"/>
    </source>
</evidence>
<protein>
    <recommendedName>
        <fullName evidence="7">AAA+ ATPase domain-containing protein</fullName>
    </recommendedName>
</protein>
<evidence type="ECO:0000256" key="2">
    <source>
        <dbReference type="ARBA" id="ARBA00008894"/>
    </source>
</evidence>